<dbReference type="InterPro" id="IPR011047">
    <property type="entry name" value="Quinoprotein_ADH-like_sf"/>
</dbReference>
<evidence type="ECO:0000256" key="1">
    <source>
        <dbReference type="SAM" id="Phobius"/>
    </source>
</evidence>
<dbReference type="EMBL" id="JAENBO010000004">
    <property type="protein sequence ID" value="MBJ8326244.1"/>
    <property type="molecule type" value="Genomic_DNA"/>
</dbReference>
<evidence type="ECO:0000313" key="2">
    <source>
        <dbReference type="EMBL" id="MBJ8326244.1"/>
    </source>
</evidence>
<dbReference type="Proteomes" id="UP000653045">
    <property type="component" value="Unassembled WGS sequence"/>
</dbReference>
<organism evidence="2 3">
    <name type="scientific">Streptococcus pacificus</name>
    <dbReference type="NCBI Taxonomy" id="2740577"/>
    <lineage>
        <taxon>Bacteria</taxon>
        <taxon>Bacillati</taxon>
        <taxon>Bacillota</taxon>
        <taxon>Bacilli</taxon>
        <taxon>Lactobacillales</taxon>
        <taxon>Streptococcaceae</taxon>
        <taxon>Streptococcus</taxon>
    </lineage>
</organism>
<keyword evidence="1" id="KW-0812">Transmembrane</keyword>
<name>A0ABS0ZJU9_9STRE</name>
<keyword evidence="3" id="KW-1185">Reference proteome</keyword>
<keyword evidence="1" id="KW-0472">Membrane</keyword>
<dbReference type="RefSeq" id="WP_199575881.1">
    <property type="nucleotide sequence ID" value="NZ_JAENBO010000004.1"/>
</dbReference>
<dbReference type="SUPFAM" id="SSF50998">
    <property type="entry name" value="Quinoprotein alcohol dehydrogenase-like"/>
    <property type="match status" value="1"/>
</dbReference>
<protein>
    <recommendedName>
        <fullName evidence="4">Lipoprotein</fullName>
    </recommendedName>
</protein>
<reference evidence="2 3" key="1">
    <citation type="journal article" date="2021" name="Int. J. Syst. Evol. Microbiol.">
        <title>Streptococcus vicugnae sp. nov., isolated from faeces of alpacas (Vicugna pacos) and cattle (Bos taurus), Streptococcus zalophi sp. nov., and Streptococcus pacificus sp. nov., isolated from respiratory tract of California sea lions (Zalophus californianus).</title>
        <authorList>
            <person name="Volokhov D.V."/>
            <person name="Zagorodnyaya T.A."/>
            <person name="Shen Z."/>
            <person name="Blom J."/>
            <person name="Furtak V.A."/>
            <person name="Eisenberg T."/>
            <person name="Fan P."/>
            <person name="Jeong K.C."/>
            <person name="Gao Y."/>
            <person name="Zhang S."/>
            <person name="Amselle M."/>
        </authorList>
    </citation>
    <scope>NUCLEOTIDE SEQUENCE [LARGE SCALE GENOMIC DNA]</scope>
    <source>
        <strain evidence="2 3">CSL7591</strain>
    </source>
</reference>
<accession>A0ABS0ZJU9</accession>
<sequence>MFKKNKLITFIVILLVLSLGIFFLFQKLFDPSKSFAVSSDVDFYIVGYNNIEGYQLGNNDAQKVSDEEVEIVKGQINQVIMRAELSNRYLVFSEEGRPLGTVGRIIAIDFKNGTIKYNKTPDYAYTSSGVSSDYYFSSEANTEDSFIAVFDENLEEIDKYTFENGVLASDFSIDNNDNIYFIGVDVAGDETFPAYLYTFSFKDKTLKLENKELLYENPDVSYSFIDSIVKNNHLYAISPGYRINATKERVVLGQIFHYDMNTGQKEMIDLPEIAPYNIFDLSSNLLAIEHEPNDSGKIGFSLFHLNDRASTFIDLSPFGLSIEGGTDYLKDVKQIDDNTLLILAGDKLIGYNISDNTVIFEQQTTDDSFHIWVN</sequence>
<feature type="transmembrane region" description="Helical" evidence="1">
    <location>
        <begin position="7"/>
        <end position="25"/>
    </location>
</feature>
<gene>
    <name evidence="2" type="ORF">JHK62_06115</name>
</gene>
<evidence type="ECO:0000313" key="3">
    <source>
        <dbReference type="Proteomes" id="UP000653045"/>
    </source>
</evidence>
<comment type="caution">
    <text evidence="2">The sequence shown here is derived from an EMBL/GenBank/DDBJ whole genome shotgun (WGS) entry which is preliminary data.</text>
</comment>
<proteinExistence type="predicted"/>
<keyword evidence="1" id="KW-1133">Transmembrane helix</keyword>
<evidence type="ECO:0008006" key="4">
    <source>
        <dbReference type="Google" id="ProtNLM"/>
    </source>
</evidence>